<dbReference type="AlphaFoldDB" id="A0AAX3PDB0"/>
<dbReference type="Pfam" id="PF02796">
    <property type="entry name" value="HTH_7"/>
    <property type="match status" value="1"/>
</dbReference>
<evidence type="ECO:0000259" key="1">
    <source>
        <dbReference type="Pfam" id="PF02796"/>
    </source>
</evidence>
<name>A0AAX3PDB0_AERHY</name>
<dbReference type="SUPFAM" id="SSF46689">
    <property type="entry name" value="Homeodomain-like"/>
    <property type="match status" value="1"/>
</dbReference>
<dbReference type="EMBL" id="CP118942">
    <property type="protein sequence ID" value="WEE28315.1"/>
    <property type="molecule type" value="Genomic_DNA"/>
</dbReference>
<dbReference type="GO" id="GO:0003677">
    <property type="term" value="F:DNA binding"/>
    <property type="evidence" value="ECO:0007669"/>
    <property type="project" value="InterPro"/>
</dbReference>
<gene>
    <name evidence="2" type="ORF">PY771_08355</name>
</gene>
<evidence type="ECO:0000313" key="2">
    <source>
        <dbReference type="EMBL" id="WEE28315.1"/>
    </source>
</evidence>
<dbReference type="InterPro" id="IPR006120">
    <property type="entry name" value="Resolvase_HTH_dom"/>
</dbReference>
<dbReference type="RefSeq" id="WP_158619874.1">
    <property type="nucleotide sequence ID" value="NZ_CP118942.1"/>
</dbReference>
<proteinExistence type="predicted"/>
<feature type="domain" description="Resolvase HTH" evidence="1">
    <location>
        <begin position="45"/>
        <end position="89"/>
    </location>
</feature>
<evidence type="ECO:0000313" key="3">
    <source>
        <dbReference type="Proteomes" id="UP001214666"/>
    </source>
</evidence>
<dbReference type="Gene3D" id="1.10.10.60">
    <property type="entry name" value="Homeodomain-like"/>
    <property type="match status" value="1"/>
</dbReference>
<sequence length="90" mass="10385">MINEYENKMMDNYENKSIGISKKDEVAIENFFRSLASTKKKTQPGRKKKLTPELQKLVVEQYATGEYTHRQLAEATGVSTETIRRTLNSK</sequence>
<organism evidence="2 3">
    <name type="scientific">Aeromonas hydrophila</name>
    <dbReference type="NCBI Taxonomy" id="644"/>
    <lineage>
        <taxon>Bacteria</taxon>
        <taxon>Pseudomonadati</taxon>
        <taxon>Pseudomonadota</taxon>
        <taxon>Gammaproteobacteria</taxon>
        <taxon>Aeromonadales</taxon>
        <taxon>Aeromonadaceae</taxon>
        <taxon>Aeromonas</taxon>
    </lineage>
</organism>
<dbReference type="InterPro" id="IPR009057">
    <property type="entry name" value="Homeodomain-like_sf"/>
</dbReference>
<accession>A0AAX3PDB0</accession>
<reference evidence="2" key="1">
    <citation type="submission" date="2023-02" db="EMBL/GenBank/DDBJ databases">
        <title>The sequence of Aeromonas hydrophila K533.</title>
        <authorList>
            <person name="Luo X."/>
        </authorList>
    </citation>
    <scope>NUCLEOTIDE SEQUENCE</scope>
    <source>
        <strain evidence="2">K533</strain>
    </source>
</reference>
<protein>
    <submittedName>
        <fullName evidence="2">Helix-turn-helix domain-containing protein</fullName>
    </submittedName>
</protein>
<dbReference type="GO" id="GO:0000150">
    <property type="term" value="F:DNA strand exchange activity"/>
    <property type="evidence" value="ECO:0007669"/>
    <property type="project" value="InterPro"/>
</dbReference>
<dbReference type="Proteomes" id="UP001214666">
    <property type="component" value="Chromosome"/>
</dbReference>